<gene>
    <name evidence="4" type="ORF">DOK76_03460</name>
</gene>
<keyword evidence="1" id="KW-0378">Hydrolase</keyword>
<dbReference type="Proteomes" id="UP000664857">
    <property type="component" value="Unassembled WGS sequence"/>
</dbReference>
<organism evidence="4 5">
    <name type="scientific">Candidatus Vagococcus giribetii</name>
    <dbReference type="NCBI Taxonomy" id="2230876"/>
    <lineage>
        <taxon>Bacteria</taxon>
        <taxon>Bacillati</taxon>
        <taxon>Bacillota</taxon>
        <taxon>Bacilli</taxon>
        <taxon>Lactobacillales</taxon>
        <taxon>Enterococcaceae</taxon>
        <taxon>Vagococcus</taxon>
    </lineage>
</organism>
<keyword evidence="3" id="KW-1133">Transmembrane helix</keyword>
<dbReference type="EMBL" id="JAFLVX010000011">
    <property type="protein sequence ID" value="MBO0476112.1"/>
    <property type="molecule type" value="Genomic_DNA"/>
</dbReference>
<keyword evidence="5" id="KW-1185">Reference proteome</keyword>
<evidence type="ECO:0000313" key="4">
    <source>
        <dbReference type="EMBL" id="MBO0476112.1"/>
    </source>
</evidence>
<evidence type="ECO:0000313" key="5">
    <source>
        <dbReference type="Proteomes" id="UP000664857"/>
    </source>
</evidence>
<keyword evidence="3" id="KW-0472">Membrane</keyword>
<protein>
    <submittedName>
        <fullName evidence="4">Class C sortase</fullName>
    </submittedName>
</protein>
<dbReference type="Pfam" id="PF04203">
    <property type="entry name" value="Sortase"/>
    <property type="match status" value="1"/>
</dbReference>
<proteinExistence type="predicted"/>
<feature type="coiled-coil region" evidence="2">
    <location>
        <begin position="40"/>
        <end position="68"/>
    </location>
</feature>
<dbReference type="NCBIfam" id="TIGR01076">
    <property type="entry name" value="sortase_fam"/>
    <property type="match status" value="1"/>
</dbReference>
<accession>A0ABS3HQT4</accession>
<evidence type="ECO:0000256" key="2">
    <source>
        <dbReference type="SAM" id="Coils"/>
    </source>
</evidence>
<comment type="caution">
    <text evidence="4">The sequence shown here is derived from an EMBL/GenBank/DDBJ whole genome shotgun (WGS) entry which is preliminary data.</text>
</comment>
<dbReference type="NCBIfam" id="NF033745">
    <property type="entry name" value="class_C_sortase"/>
    <property type="match status" value="1"/>
</dbReference>
<sequence>MTKRTGQQIFLTLIFIIGGLIFTYPFYSNGINYLVDQYRMKDMAQKMADDQEKLEEKMKQSNEKLRVNGIVIEHDPFDAKQQATAPVALNNHLIGSVTIPKINMTTPLYDTITNQILENGAGVLPGTSMPTGEVGSHSVISAHRGLAERQLFRNLDKLAIGDVFVVDSLGKTYAYEVIDTKTLKPEETDIIKLQPEEDLVSLLTCTPYMINSHRLIVTGKRTEMTKVINDQVKKSEKTRQWQQIGTLVLIILGLIASLYLLYRLIKRFLLQRRRYDFTFYLRDKKNQPIIGQSFLVYRKGKKQPLRRDGQLLIPVSSEKGKVVITNLPGDVYDIALEEQSIQKLGQFGIKKVTNDKMEWLKSNDAVASSRYRKKRIYVKLIKKSSKRGEVKSQHS</sequence>
<reference evidence="4 5" key="1">
    <citation type="submission" date="2021-03" db="EMBL/GenBank/DDBJ databases">
        <title>Enterococcal diversity collection.</title>
        <authorList>
            <person name="Gilmore M.S."/>
            <person name="Schwartzman J."/>
            <person name="Van Tyne D."/>
            <person name="Martin M."/>
            <person name="Earl A.M."/>
            <person name="Manson A.L."/>
            <person name="Straub T."/>
            <person name="Salamzade R."/>
            <person name="Saavedra J."/>
            <person name="Lebreton F."/>
            <person name="Prichula J."/>
            <person name="Schaufler K."/>
            <person name="Gaca A."/>
            <person name="Sgardioli B."/>
            <person name="Wagenaar J."/>
            <person name="Strong T."/>
        </authorList>
    </citation>
    <scope>NUCLEOTIDE SEQUENCE [LARGE SCALE GENOMIC DNA]</scope>
    <source>
        <strain evidence="4 5">DIV0080</strain>
    </source>
</reference>
<dbReference type="InterPro" id="IPR005754">
    <property type="entry name" value="Sortase"/>
</dbReference>
<dbReference type="Gene3D" id="2.40.260.10">
    <property type="entry name" value="Sortase"/>
    <property type="match status" value="1"/>
</dbReference>
<dbReference type="SUPFAM" id="SSF63817">
    <property type="entry name" value="Sortase"/>
    <property type="match status" value="1"/>
</dbReference>
<dbReference type="CDD" id="cd05827">
    <property type="entry name" value="Sortase_C"/>
    <property type="match status" value="1"/>
</dbReference>
<evidence type="ECO:0000256" key="1">
    <source>
        <dbReference type="ARBA" id="ARBA00022801"/>
    </source>
</evidence>
<feature type="transmembrane region" description="Helical" evidence="3">
    <location>
        <begin position="244"/>
        <end position="265"/>
    </location>
</feature>
<name>A0ABS3HQT4_9ENTE</name>
<keyword evidence="3" id="KW-0812">Transmembrane</keyword>
<evidence type="ECO:0000256" key="3">
    <source>
        <dbReference type="SAM" id="Phobius"/>
    </source>
</evidence>
<keyword evidence="2" id="KW-0175">Coiled coil</keyword>
<feature type="transmembrane region" description="Helical" evidence="3">
    <location>
        <begin position="9"/>
        <end position="27"/>
    </location>
</feature>
<dbReference type="InterPro" id="IPR023365">
    <property type="entry name" value="Sortase_dom-sf"/>
</dbReference>
<dbReference type="RefSeq" id="WP_206965016.1">
    <property type="nucleotide sequence ID" value="NZ_JAFLVX010000011.1"/>
</dbReference>
<dbReference type="InterPro" id="IPR042002">
    <property type="entry name" value="Sortase_C"/>
</dbReference>